<feature type="region of interest" description="Disordered" evidence="1">
    <location>
        <begin position="581"/>
        <end position="604"/>
    </location>
</feature>
<dbReference type="AlphaFoldDB" id="A0A023EXN3"/>
<sequence length="716" mass="81925">FLTVYPHNAVPGHNLHANINSELSGGDTMYNVSVLFKSFPFTVTYPIPVYPPAKISRSGLNGLDPCLTLVKQKKAWEYCKDVILNSCDKSMLEDISSSDDFEEKSQVNVHPNVALLTKHMENDPDQYFNATYNWYFSGSNIEIINAGDRKYLMRPNGSTGEILFSPLILHKNQWIPESESDNELKFNLKNSNPPCQVDAINSNVLIREKTRICHLMLKENNEKMFIEQLCDITGSINNPFICASINKENVNEFCTLTPDELHIWNVSLSSPVSKLNFNLEKDNSNDSWGHVHYIDADTVLYADRKAVRIFDLRANNTNDHITWPINNLVDICEEISCCNVGSRNINYIGTNHHLLSLDIRQGWTQRWTHGITSSPTMIKILQRNMQDFIFVGSQRSDSVVLIQNESEDGNSNISRIHPYLLPSLRESLHLARYNGLCLDHLLTSRFSMSLTGLCCLEDKYINVIRCTSIGDIFWQKLKSVEYNDSHVSTNLSDDDIKKMEEFEFGCEEAYIRSDKKCRVTSVRNTEKLIDYLYTAICPVDESKDKISINHKKLPKCKQLKTYCDYLAPVLLEPWDIDALGEQSEDSDSASQFQNGSECDSNSDEECDIEYAVSNWLNTYSQEMSTYIEYSVDEEKINTNPNDSDMKEDISAMMEHDEDRLLPKQEMKISDELSQNIFQNISSIENDSNVRNQCVTDGRFTKEKPIPTTKKKYVSGF</sequence>
<proteinExistence type="evidence at transcript level"/>
<name>A0A023EXN3_TRIIF</name>
<protein>
    <submittedName>
        <fullName evidence="2">Uncharacterized protein</fullName>
    </submittedName>
</protein>
<dbReference type="EMBL" id="GBBI01004986">
    <property type="protein sequence ID" value="JAC13726.1"/>
    <property type="molecule type" value="mRNA"/>
</dbReference>
<accession>A0A023EXN3</accession>
<evidence type="ECO:0000313" key="2">
    <source>
        <dbReference type="EMBL" id="JAC13726.1"/>
    </source>
</evidence>
<feature type="compositionally biased region" description="Polar residues" evidence="1">
    <location>
        <begin position="588"/>
        <end position="599"/>
    </location>
</feature>
<organism evidence="2">
    <name type="scientific">Triatoma infestans</name>
    <name type="common">Assassin bug</name>
    <dbReference type="NCBI Taxonomy" id="30076"/>
    <lineage>
        <taxon>Eukaryota</taxon>
        <taxon>Metazoa</taxon>
        <taxon>Ecdysozoa</taxon>
        <taxon>Arthropoda</taxon>
        <taxon>Hexapoda</taxon>
        <taxon>Insecta</taxon>
        <taxon>Pterygota</taxon>
        <taxon>Neoptera</taxon>
        <taxon>Paraneoptera</taxon>
        <taxon>Hemiptera</taxon>
        <taxon>Heteroptera</taxon>
        <taxon>Panheteroptera</taxon>
        <taxon>Cimicomorpha</taxon>
        <taxon>Reduviidae</taxon>
        <taxon>Triatominae</taxon>
        <taxon>Triatoma</taxon>
    </lineage>
</organism>
<evidence type="ECO:0000256" key="1">
    <source>
        <dbReference type="SAM" id="MobiDB-lite"/>
    </source>
</evidence>
<feature type="non-terminal residue" evidence="2">
    <location>
        <position position="1"/>
    </location>
</feature>
<reference evidence="2" key="1">
    <citation type="journal article" date="2014" name="PLoS Negl. Trop. Dis.">
        <title>An updated insight into the Sialotranscriptome of Triatoma infestans: developmental stage and geographic variations.</title>
        <authorList>
            <person name="Schwarz A."/>
            <person name="Medrano-Mercado N."/>
            <person name="Schaub G.A."/>
            <person name="Struchiner C.J."/>
            <person name="Bargues M.D."/>
            <person name="Levy M.Z."/>
            <person name="Ribeiro J.M."/>
        </authorList>
    </citation>
    <scope>NUCLEOTIDE SEQUENCE</scope>
    <source>
        <strain evidence="2">Chile</strain>
        <tissue evidence="2">Salivary glands</tissue>
    </source>
</reference>